<gene>
    <name evidence="2" type="ORF">LTRI10_LOCUS21298</name>
</gene>
<dbReference type="Proteomes" id="UP001497516">
    <property type="component" value="Chromosome 4"/>
</dbReference>
<reference evidence="2 3" key="1">
    <citation type="submission" date="2024-04" db="EMBL/GenBank/DDBJ databases">
        <authorList>
            <person name="Fracassetti M."/>
        </authorList>
    </citation>
    <scope>NUCLEOTIDE SEQUENCE [LARGE SCALE GENOMIC DNA]</scope>
</reference>
<accession>A0AAV2E1J5</accession>
<dbReference type="AlphaFoldDB" id="A0AAV2E1J5"/>
<evidence type="ECO:0000256" key="1">
    <source>
        <dbReference type="SAM" id="MobiDB-lite"/>
    </source>
</evidence>
<keyword evidence="3" id="KW-1185">Reference proteome</keyword>
<evidence type="ECO:0000313" key="2">
    <source>
        <dbReference type="EMBL" id="CAL1379803.1"/>
    </source>
</evidence>
<feature type="compositionally biased region" description="Basic and acidic residues" evidence="1">
    <location>
        <begin position="13"/>
        <end position="32"/>
    </location>
</feature>
<sequence length="117" mass="13255">MQDNLSQILQLLKTREEPVEGSRGKTREEKQKTAHVLDNLARTKGGGLEAEDVDLRFLEEHLRSTYRKHKSSNVLQNPLSRELFKTMVPPNFSSLGLPTYSGTSDPADHLCAFMLKM</sequence>
<proteinExistence type="predicted"/>
<evidence type="ECO:0000313" key="3">
    <source>
        <dbReference type="Proteomes" id="UP001497516"/>
    </source>
</evidence>
<feature type="region of interest" description="Disordered" evidence="1">
    <location>
        <begin position="1"/>
        <end position="32"/>
    </location>
</feature>
<dbReference type="EMBL" id="OZ034817">
    <property type="protein sequence ID" value="CAL1379803.1"/>
    <property type="molecule type" value="Genomic_DNA"/>
</dbReference>
<protein>
    <submittedName>
        <fullName evidence="2">Uncharacterized protein</fullName>
    </submittedName>
</protein>
<name>A0AAV2E1J5_9ROSI</name>
<organism evidence="2 3">
    <name type="scientific">Linum trigynum</name>
    <dbReference type="NCBI Taxonomy" id="586398"/>
    <lineage>
        <taxon>Eukaryota</taxon>
        <taxon>Viridiplantae</taxon>
        <taxon>Streptophyta</taxon>
        <taxon>Embryophyta</taxon>
        <taxon>Tracheophyta</taxon>
        <taxon>Spermatophyta</taxon>
        <taxon>Magnoliopsida</taxon>
        <taxon>eudicotyledons</taxon>
        <taxon>Gunneridae</taxon>
        <taxon>Pentapetalae</taxon>
        <taxon>rosids</taxon>
        <taxon>fabids</taxon>
        <taxon>Malpighiales</taxon>
        <taxon>Linaceae</taxon>
        <taxon>Linum</taxon>
    </lineage>
</organism>